<accession>A0A8X8FXH5</accession>
<dbReference type="RefSeq" id="WP_191771685.1">
    <property type="nucleotide sequence ID" value="NZ_JACSQS010000019.1"/>
</dbReference>
<proteinExistence type="predicted"/>
<comment type="caution">
    <text evidence="2">The sequence shown here is derived from an EMBL/GenBank/DDBJ whole genome shotgun (WGS) entry which is preliminary data.</text>
</comment>
<keyword evidence="3" id="KW-1185">Reference proteome</keyword>
<dbReference type="Proteomes" id="UP000636938">
    <property type="component" value="Unassembled WGS sequence"/>
</dbReference>
<evidence type="ECO:0000313" key="2">
    <source>
        <dbReference type="EMBL" id="MBD7955596.1"/>
    </source>
</evidence>
<feature type="region of interest" description="Disordered" evidence="1">
    <location>
        <begin position="1"/>
        <end position="20"/>
    </location>
</feature>
<gene>
    <name evidence="2" type="ORF">H9654_15450</name>
</gene>
<evidence type="ECO:0000256" key="1">
    <source>
        <dbReference type="SAM" id="MobiDB-lite"/>
    </source>
</evidence>
<protein>
    <submittedName>
        <fullName evidence="2">Uncharacterized protein</fullName>
    </submittedName>
</protein>
<sequence>MKAAIPTVADRSTDQADGSDPWRSRMNLIRTLLITALLPLSAAAQVAPPLLPSSLKLKDLELTSGSLREFDIEVARTEKWLPYELVAAAGSAGLSGTLLISHADGQPLREVMLDGTRIVGGLVTLPSSASTRRLRISLRGGAKDMRADLSLTPLRPQLKSGQVVPVFARRLAADAFAETLELRLTKPSDVDLRTWGGSAAVTLQVKGEATGGGFPVAVCKDQGDAWRRCLLPRLGAGVYWVSVEGTGAPVNLLGSWTASQGE</sequence>
<dbReference type="AlphaFoldDB" id="A0A8X8FXH5"/>
<evidence type="ECO:0000313" key="3">
    <source>
        <dbReference type="Proteomes" id="UP000636938"/>
    </source>
</evidence>
<organism evidence="2 3">
    <name type="scientific">Stenotrophomonas lacuserhaii</name>
    <dbReference type="NCBI Taxonomy" id="2760084"/>
    <lineage>
        <taxon>Bacteria</taxon>
        <taxon>Pseudomonadati</taxon>
        <taxon>Pseudomonadota</taxon>
        <taxon>Gammaproteobacteria</taxon>
        <taxon>Lysobacterales</taxon>
        <taxon>Lysobacteraceae</taxon>
        <taxon>Stenotrophomonas</taxon>
    </lineage>
</organism>
<dbReference type="EMBL" id="JACSQS010000019">
    <property type="protein sequence ID" value="MBD7955596.1"/>
    <property type="molecule type" value="Genomic_DNA"/>
</dbReference>
<name>A0A8X8FXH5_9GAMM</name>
<reference evidence="2 3" key="1">
    <citation type="submission" date="2020-08" db="EMBL/GenBank/DDBJ databases">
        <title>A Genomic Blueprint of the Chicken Gut Microbiome.</title>
        <authorList>
            <person name="Gilroy R."/>
            <person name="Ravi A."/>
            <person name="Getino M."/>
            <person name="Pursley I."/>
            <person name="Horton D.L."/>
            <person name="Alikhan N.-F."/>
            <person name="Baker D."/>
            <person name="Gharbi K."/>
            <person name="Hall N."/>
            <person name="Watson M."/>
            <person name="Adriaenssens E.M."/>
            <person name="Foster-Nyarko E."/>
            <person name="Jarju S."/>
            <person name="Secka A."/>
            <person name="Antonio M."/>
            <person name="Oren A."/>
            <person name="Chaudhuri R."/>
            <person name="La Ragione R.M."/>
            <person name="Hildebrand F."/>
            <person name="Pallen M.J."/>
        </authorList>
    </citation>
    <scope>NUCLEOTIDE SEQUENCE [LARGE SCALE GENOMIC DNA]</scope>
    <source>
        <strain evidence="2 3">Sa5BUN4</strain>
    </source>
</reference>